<evidence type="ECO:0000256" key="1">
    <source>
        <dbReference type="SAM" id="MobiDB-lite"/>
    </source>
</evidence>
<feature type="compositionally biased region" description="Low complexity" evidence="1">
    <location>
        <begin position="60"/>
        <end position="70"/>
    </location>
</feature>
<evidence type="ECO:0000313" key="3">
    <source>
        <dbReference type="Proteomes" id="UP000026962"/>
    </source>
</evidence>
<dbReference type="EnsemblPlants" id="OPUNC07G02680.4">
    <property type="protein sequence ID" value="OPUNC07G02680.4"/>
    <property type="gene ID" value="OPUNC07G02680"/>
</dbReference>
<dbReference type="Gramene" id="OPUNC07G02680.4">
    <property type="protein sequence ID" value="OPUNC07G02680.4"/>
    <property type="gene ID" value="OPUNC07G02680"/>
</dbReference>
<evidence type="ECO:0000313" key="2">
    <source>
        <dbReference type="EnsemblPlants" id="OPUNC07G02680.4"/>
    </source>
</evidence>
<sequence>MRFVMLSLDADLGRRNSLIGPRAPLPQPTMYDFCARAATTLCTPQLPQLPPGAVQEFYQSSSRRGMTTTRRPPRAEQHDMFPDRLGCSQPWLVLELAC</sequence>
<feature type="region of interest" description="Disordered" evidence="1">
    <location>
        <begin position="58"/>
        <end position="81"/>
    </location>
</feature>
<accession>A0A0E0LH19</accession>
<dbReference type="AlphaFoldDB" id="A0A0E0LH19"/>
<keyword evidence="3" id="KW-1185">Reference proteome</keyword>
<protein>
    <submittedName>
        <fullName evidence="2">Uncharacterized protein</fullName>
    </submittedName>
</protein>
<organism evidence="2">
    <name type="scientific">Oryza punctata</name>
    <name type="common">Red rice</name>
    <dbReference type="NCBI Taxonomy" id="4537"/>
    <lineage>
        <taxon>Eukaryota</taxon>
        <taxon>Viridiplantae</taxon>
        <taxon>Streptophyta</taxon>
        <taxon>Embryophyta</taxon>
        <taxon>Tracheophyta</taxon>
        <taxon>Spermatophyta</taxon>
        <taxon>Magnoliopsida</taxon>
        <taxon>Liliopsida</taxon>
        <taxon>Poales</taxon>
        <taxon>Poaceae</taxon>
        <taxon>BOP clade</taxon>
        <taxon>Oryzoideae</taxon>
        <taxon>Oryzeae</taxon>
        <taxon>Oryzinae</taxon>
        <taxon>Oryza</taxon>
    </lineage>
</organism>
<name>A0A0E0LH19_ORYPU</name>
<proteinExistence type="predicted"/>
<reference evidence="2" key="2">
    <citation type="submission" date="2018-05" db="EMBL/GenBank/DDBJ databases">
        <title>OpunRS2 (Oryza punctata Reference Sequence Version 2).</title>
        <authorList>
            <person name="Zhang J."/>
            <person name="Kudrna D."/>
            <person name="Lee S."/>
            <person name="Talag J."/>
            <person name="Welchert J."/>
            <person name="Wing R.A."/>
        </authorList>
    </citation>
    <scope>NUCLEOTIDE SEQUENCE [LARGE SCALE GENOMIC DNA]</scope>
</reference>
<dbReference type="HOGENOM" id="CLU_2337274_0_0_1"/>
<reference evidence="2" key="1">
    <citation type="submission" date="2015-04" db="UniProtKB">
        <authorList>
            <consortium name="EnsemblPlants"/>
        </authorList>
    </citation>
    <scope>IDENTIFICATION</scope>
</reference>
<dbReference type="Proteomes" id="UP000026962">
    <property type="component" value="Chromosome 7"/>
</dbReference>